<keyword evidence="3 4" id="KW-0064">Aspartyl protease</keyword>
<comment type="similarity">
    <text evidence="1 4">Belongs to the peptidase A1 family.</text>
</comment>
<evidence type="ECO:0000259" key="7">
    <source>
        <dbReference type="PROSITE" id="PS51767"/>
    </source>
</evidence>
<evidence type="ECO:0000313" key="8">
    <source>
        <dbReference type="EMBL" id="KAK7240113.1"/>
    </source>
</evidence>
<feature type="region of interest" description="Disordered" evidence="5">
    <location>
        <begin position="532"/>
        <end position="599"/>
    </location>
</feature>
<keyword evidence="6" id="KW-0812">Transmembrane</keyword>
<reference evidence="8 9" key="1">
    <citation type="submission" date="2024-03" db="EMBL/GenBank/DDBJ databases">
        <title>Aureococcus anophagefferens CCMP1851 and Kratosvirus quantuckense: Draft genome of a second virus-susceptible host strain in the model system.</title>
        <authorList>
            <person name="Chase E."/>
            <person name="Truchon A.R."/>
            <person name="Schepens W."/>
            <person name="Wilhelm S.W."/>
        </authorList>
    </citation>
    <scope>NUCLEOTIDE SEQUENCE [LARGE SCALE GENOMIC DNA]</scope>
    <source>
        <strain evidence="8 9">CCMP1851</strain>
    </source>
</reference>
<dbReference type="InterPro" id="IPR033121">
    <property type="entry name" value="PEPTIDASE_A1"/>
</dbReference>
<gene>
    <name evidence="8" type="primary">NAPSA</name>
    <name evidence="8" type="ORF">SO694_00117025</name>
</gene>
<name>A0ABR1FWG7_AURAN</name>
<dbReference type="PANTHER" id="PTHR47966:SF51">
    <property type="entry name" value="BETA-SITE APP-CLEAVING ENZYME, ISOFORM A-RELATED"/>
    <property type="match status" value="1"/>
</dbReference>
<comment type="caution">
    <text evidence="8">The sequence shown here is derived from an EMBL/GenBank/DDBJ whole genome shotgun (WGS) entry which is preliminary data.</text>
</comment>
<dbReference type="InterPro" id="IPR021109">
    <property type="entry name" value="Peptidase_aspartic_dom_sf"/>
</dbReference>
<dbReference type="Pfam" id="PF00026">
    <property type="entry name" value="Asp"/>
    <property type="match status" value="2"/>
</dbReference>
<keyword evidence="2 4" id="KW-0645">Protease</keyword>
<dbReference type="SUPFAM" id="SSF50630">
    <property type="entry name" value="Acid proteases"/>
    <property type="match status" value="1"/>
</dbReference>
<evidence type="ECO:0000256" key="2">
    <source>
        <dbReference type="ARBA" id="ARBA00022670"/>
    </source>
</evidence>
<evidence type="ECO:0000256" key="5">
    <source>
        <dbReference type="SAM" id="MobiDB-lite"/>
    </source>
</evidence>
<sequence length="707" mass="73749">MCRALLAVLAVAGSLERIPVKRRGMKRGAHARRRVAARHRSRAVVSEPIVECYGSVYYGSIALGTPPQPLEVIFDTGSADFWVASKGCDASCAGLDVFDSAASATYEADGKAFSINYIDGDAVHGARAYDTMTWAGLEVPHQAFAEIEGMGDFYVCGGEDGLLGLAFGSLSHLKAATPLENILPQLDAPIFAFHVPNGGDDDAGELTLGGVDPAKFRGNLTWVDLAPPHHRNRRDYWDVPLEGVAFGDLALPTDRSRAVVDTGTTLIVADARAVRALAAALDGAVCYDWDDAADAYAIGPCASSTADGVADLVAAPCGAGPTLAFDFGGGAVARVSPDHYLYGRDCEADEFRDCRGVCWSATYADWRGDGTCDDGRYGIFFDCPGFSCDGGDCQTCGDDPAVDFCVLGVDADEGADYWLLGDTFLGAVYAAFDAGDERVGFAPLFNVTCADLEYAMGCDCAGCCDVGTCPNRPSAAPSAYERCVDDDGWREDGRPDHDCAWVGEKPDKRRARVGGGVAAVVACPVASGTCDPTPAPSTYAPTPSATSSRPALEPSPRPTARPSAAPTTSLPSSSDTERPSAEPAAARTAPPGRRPGRTAAARVAAADFFAAAARAAAAAPRARARIGLAAVAAVVVLALGGVGAAWLHRRRRRARPTLRAVTFGIGGSGAATRKPYASLTVDERVEPFGAQELVSIPARDETKAELV</sequence>
<protein>
    <submittedName>
        <fullName evidence="8">Aspartic-type endopeptidase</fullName>
    </submittedName>
</protein>
<dbReference type="PROSITE" id="PS00141">
    <property type="entry name" value="ASP_PROTEASE"/>
    <property type="match status" value="1"/>
</dbReference>
<dbReference type="PRINTS" id="PR00792">
    <property type="entry name" value="PEPSIN"/>
</dbReference>
<evidence type="ECO:0000256" key="3">
    <source>
        <dbReference type="ARBA" id="ARBA00022750"/>
    </source>
</evidence>
<dbReference type="PANTHER" id="PTHR47966">
    <property type="entry name" value="BETA-SITE APP-CLEAVING ENZYME, ISOFORM A-RELATED"/>
    <property type="match status" value="1"/>
</dbReference>
<feature type="transmembrane region" description="Helical" evidence="6">
    <location>
        <begin position="626"/>
        <end position="647"/>
    </location>
</feature>
<evidence type="ECO:0000256" key="6">
    <source>
        <dbReference type="SAM" id="Phobius"/>
    </source>
</evidence>
<proteinExistence type="inferred from homology"/>
<dbReference type="EMBL" id="JBBJCI010000216">
    <property type="protein sequence ID" value="KAK7240113.1"/>
    <property type="molecule type" value="Genomic_DNA"/>
</dbReference>
<dbReference type="PROSITE" id="PS51767">
    <property type="entry name" value="PEPTIDASE_A1"/>
    <property type="match status" value="1"/>
</dbReference>
<dbReference type="InterPro" id="IPR034164">
    <property type="entry name" value="Pepsin-like_dom"/>
</dbReference>
<dbReference type="Gene3D" id="2.40.70.10">
    <property type="entry name" value="Acid Proteases"/>
    <property type="match status" value="2"/>
</dbReference>
<dbReference type="InterPro" id="IPR001969">
    <property type="entry name" value="Aspartic_peptidase_AS"/>
</dbReference>
<dbReference type="CDD" id="cd05471">
    <property type="entry name" value="pepsin_like"/>
    <property type="match status" value="1"/>
</dbReference>
<dbReference type="InterPro" id="IPR001461">
    <property type="entry name" value="Aspartic_peptidase_A1"/>
</dbReference>
<feature type="compositionally biased region" description="Low complexity" evidence="5">
    <location>
        <begin position="581"/>
        <end position="599"/>
    </location>
</feature>
<feature type="compositionally biased region" description="Low complexity" evidence="5">
    <location>
        <begin position="536"/>
        <end position="551"/>
    </location>
</feature>
<feature type="compositionally biased region" description="Low complexity" evidence="5">
    <location>
        <begin position="560"/>
        <end position="574"/>
    </location>
</feature>
<evidence type="ECO:0000256" key="1">
    <source>
        <dbReference type="ARBA" id="ARBA00007447"/>
    </source>
</evidence>
<organism evidence="8 9">
    <name type="scientific">Aureococcus anophagefferens</name>
    <name type="common">Harmful bloom alga</name>
    <dbReference type="NCBI Taxonomy" id="44056"/>
    <lineage>
        <taxon>Eukaryota</taxon>
        <taxon>Sar</taxon>
        <taxon>Stramenopiles</taxon>
        <taxon>Ochrophyta</taxon>
        <taxon>Pelagophyceae</taxon>
        <taxon>Pelagomonadales</taxon>
        <taxon>Pelagomonadaceae</taxon>
        <taxon>Aureococcus</taxon>
    </lineage>
</organism>
<dbReference type="Proteomes" id="UP001363151">
    <property type="component" value="Unassembled WGS sequence"/>
</dbReference>
<feature type="domain" description="Peptidase A1" evidence="7">
    <location>
        <begin position="57"/>
        <end position="442"/>
    </location>
</feature>
<keyword evidence="9" id="KW-1185">Reference proteome</keyword>
<accession>A0ABR1FWG7</accession>
<keyword evidence="6" id="KW-1133">Transmembrane helix</keyword>
<keyword evidence="4" id="KW-0378">Hydrolase</keyword>
<keyword evidence="6" id="KW-0472">Membrane</keyword>
<evidence type="ECO:0000313" key="9">
    <source>
        <dbReference type="Proteomes" id="UP001363151"/>
    </source>
</evidence>
<evidence type="ECO:0000256" key="4">
    <source>
        <dbReference type="RuleBase" id="RU000454"/>
    </source>
</evidence>